<reference evidence="3 4" key="1">
    <citation type="submission" date="2013-09" db="EMBL/GenBank/DDBJ databases">
        <title>Whole genome shotgun sequence of Vibrio ezurae NBRC 102218.</title>
        <authorList>
            <person name="Yoshida I."/>
            <person name="Hosoyama A."/>
            <person name="Numata M."/>
            <person name="Hashimoto M."/>
            <person name="Hosoyama Y."/>
            <person name="Tsuchikane K."/>
            <person name="Noguchi M."/>
            <person name="Hirakata S."/>
            <person name="Ichikawa N."/>
            <person name="Ohji S."/>
            <person name="Yamazoe A."/>
            <person name="Fujita N."/>
        </authorList>
    </citation>
    <scope>NUCLEOTIDE SEQUENCE [LARGE SCALE GENOMIC DNA]</scope>
    <source>
        <strain evidence="3 4">NBRC 102218</strain>
    </source>
</reference>
<comment type="similarity">
    <text evidence="1">Belongs to the membrane fusion protein (MFP) (TC 8.A.1) family.</text>
</comment>
<dbReference type="EMBL" id="BATM01000036">
    <property type="protein sequence ID" value="GAD80417.1"/>
    <property type="molecule type" value="Genomic_DNA"/>
</dbReference>
<keyword evidence="2" id="KW-0732">Signal</keyword>
<dbReference type="Gene3D" id="1.10.287.470">
    <property type="entry name" value="Helix hairpin bin"/>
    <property type="match status" value="1"/>
</dbReference>
<proteinExistence type="inferred from homology"/>
<dbReference type="Gene3D" id="2.40.420.20">
    <property type="match status" value="1"/>
</dbReference>
<dbReference type="NCBIfam" id="TIGR01730">
    <property type="entry name" value="RND_mfp"/>
    <property type="match status" value="1"/>
</dbReference>
<sequence>MKRALTVAIFCALLSGCFSEQAPLTPPTLQLKTFEVKQQIPLGDREFNGVSVPADITPLAFVNAGEITHIPVKAGDKIVKGQVLATLDDTRIVQQLQQAKVELDLANKQRERALQLTTKNMISHSEFDAINSKQQLANIQYQSLQRRLFQTRLLAPFDATIASVEKEVAENVNSAEAILTIYRHDRIQVDINVTEETLLSLKPKLGTQVQIQFENLSQPINAKLMLWSAEPIANHSNYLMRFEANQTSSHVLPGTAAQVVIPSLNASQTLAFLIPANTLVAGNKPASFSVWLYKNHQLIPQNVTVNAITKEGAVISKGLQQGDLLITNQLSKLTHQRPFTITGEVSQ</sequence>
<accession>U3B4P5</accession>
<comment type="caution">
    <text evidence="3">The sequence shown here is derived from an EMBL/GenBank/DDBJ whole genome shotgun (WGS) entry which is preliminary data.</text>
</comment>
<dbReference type="Gene3D" id="2.40.50.100">
    <property type="match status" value="1"/>
</dbReference>
<dbReference type="AlphaFoldDB" id="U3B4P5"/>
<dbReference type="RefSeq" id="WP_021714125.1">
    <property type="nucleotide sequence ID" value="NZ_BATM01000036.1"/>
</dbReference>
<dbReference type="GO" id="GO:1990281">
    <property type="term" value="C:efflux pump complex"/>
    <property type="evidence" value="ECO:0007669"/>
    <property type="project" value="TreeGrafter"/>
</dbReference>
<gene>
    <name evidence="3" type="ORF">VEZ01S_36_00060</name>
</gene>
<dbReference type="eggNOG" id="COG0845">
    <property type="taxonomic scope" value="Bacteria"/>
</dbReference>
<dbReference type="InterPro" id="IPR006143">
    <property type="entry name" value="RND_pump_MFP"/>
</dbReference>
<evidence type="ECO:0000256" key="1">
    <source>
        <dbReference type="ARBA" id="ARBA00009477"/>
    </source>
</evidence>
<name>U3B4P5_9VIBR</name>
<evidence type="ECO:0000313" key="3">
    <source>
        <dbReference type="EMBL" id="GAD80417.1"/>
    </source>
</evidence>
<protein>
    <submittedName>
        <fullName evidence="3">Putative efflux system protein</fullName>
    </submittedName>
</protein>
<dbReference type="Gene3D" id="2.40.30.170">
    <property type="match status" value="1"/>
</dbReference>
<dbReference type="STRING" id="1219080.VEZ01S_36_00060"/>
<dbReference type="PANTHER" id="PTHR30469">
    <property type="entry name" value="MULTIDRUG RESISTANCE PROTEIN MDTA"/>
    <property type="match status" value="1"/>
</dbReference>
<dbReference type="SUPFAM" id="SSF111369">
    <property type="entry name" value="HlyD-like secretion proteins"/>
    <property type="match status" value="1"/>
</dbReference>
<organism evidence="3 4">
    <name type="scientific">Vibrio ezurae NBRC 102218</name>
    <dbReference type="NCBI Taxonomy" id="1219080"/>
    <lineage>
        <taxon>Bacteria</taxon>
        <taxon>Pseudomonadati</taxon>
        <taxon>Pseudomonadota</taxon>
        <taxon>Gammaproteobacteria</taxon>
        <taxon>Vibrionales</taxon>
        <taxon>Vibrionaceae</taxon>
        <taxon>Vibrio</taxon>
    </lineage>
</organism>
<evidence type="ECO:0000313" key="4">
    <source>
        <dbReference type="Proteomes" id="UP000016562"/>
    </source>
</evidence>
<dbReference type="PROSITE" id="PS51257">
    <property type="entry name" value="PROKAR_LIPOPROTEIN"/>
    <property type="match status" value="1"/>
</dbReference>
<keyword evidence="4" id="KW-1185">Reference proteome</keyword>
<feature type="chain" id="PRO_5004640022" evidence="2">
    <location>
        <begin position="23"/>
        <end position="347"/>
    </location>
</feature>
<dbReference type="GO" id="GO:0015562">
    <property type="term" value="F:efflux transmembrane transporter activity"/>
    <property type="evidence" value="ECO:0007669"/>
    <property type="project" value="TreeGrafter"/>
</dbReference>
<evidence type="ECO:0000256" key="2">
    <source>
        <dbReference type="SAM" id="SignalP"/>
    </source>
</evidence>
<feature type="signal peptide" evidence="2">
    <location>
        <begin position="1"/>
        <end position="22"/>
    </location>
</feature>
<dbReference type="Proteomes" id="UP000016562">
    <property type="component" value="Unassembled WGS sequence"/>
</dbReference>